<evidence type="ECO:0000313" key="2">
    <source>
        <dbReference type="Proteomes" id="UP001501083"/>
    </source>
</evidence>
<dbReference type="EMBL" id="BAABKY010000002">
    <property type="protein sequence ID" value="GAA5075650.1"/>
    <property type="molecule type" value="Genomic_DNA"/>
</dbReference>
<proteinExistence type="predicted"/>
<name>A0ABP9LGH1_9GAMM</name>
<accession>A0ABP9LGH1</accession>
<gene>
    <name evidence="1" type="ORF">GCM10025759_19380</name>
</gene>
<dbReference type="RefSeq" id="WP_158985692.1">
    <property type="nucleotide sequence ID" value="NZ_BAABKY010000002.1"/>
</dbReference>
<reference evidence="2" key="1">
    <citation type="journal article" date="2019" name="Int. J. Syst. Evol. Microbiol.">
        <title>The Global Catalogue of Microorganisms (GCM) 10K type strain sequencing project: providing services to taxonomists for standard genome sequencing and annotation.</title>
        <authorList>
            <consortium name="The Broad Institute Genomics Platform"/>
            <consortium name="The Broad Institute Genome Sequencing Center for Infectious Disease"/>
            <person name="Wu L."/>
            <person name="Ma J."/>
        </authorList>
    </citation>
    <scope>NUCLEOTIDE SEQUENCE [LARGE SCALE GENOMIC DNA]</scope>
    <source>
        <strain evidence="2">JCM 19212</strain>
    </source>
</reference>
<organism evidence="1 2">
    <name type="scientific">Lysobacter panacisoli</name>
    <dbReference type="NCBI Taxonomy" id="1255263"/>
    <lineage>
        <taxon>Bacteria</taxon>
        <taxon>Pseudomonadati</taxon>
        <taxon>Pseudomonadota</taxon>
        <taxon>Gammaproteobacteria</taxon>
        <taxon>Lysobacterales</taxon>
        <taxon>Lysobacteraceae</taxon>
        <taxon>Lysobacter</taxon>
    </lineage>
</organism>
<evidence type="ECO:0000313" key="1">
    <source>
        <dbReference type="EMBL" id="GAA5075650.1"/>
    </source>
</evidence>
<dbReference type="Proteomes" id="UP001501083">
    <property type="component" value="Unassembled WGS sequence"/>
</dbReference>
<protein>
    <submittedName>
        <fullName evidence="1">Uncharacterized protein</fullName>
    </submittedName>
</protein>
<comment type="caution">
    <text evidence="1">The sequence shown here is derived from an EMBL/GenBank/DDBJ whole genome shotgun (WGS) entry which is preliminary data.</text>
</comment>
<sequence>MIERAAYQAHPGQSVETAAHAAASALLNREGASPADVFAVTKDLERAEALLNVLFEANGLNNEQFQALAEMARALTTSTAFAVMEPGAVFPRQKFLIENLCRADNLLSVIASAKEVDVEPLRQLTEMAWALVQECYFILIGRASDDKDLPAYFVRSKEALS</sequence>
<keyword evidence="2" id="KW-1185">Reference proteome</keyword>